<keyword evidence="2" id="KW-1185">Reference proteome</keyword>
<evidence type="ECO:0000313" key="2">
    <source>
        <dbReference type="Proteomes" id="UP001516351"/>
    </source>
</evidence>
<dbReference type="InterPro" id="IPR003749">
    <property type="entry name" value="ThiS/MoaD-like"/>
</dbReference>
<dbReference type="Pfam" id="PF02597">
    <property type="entry name" value="ThiS"/>
    <property type="match status" value="1"/>
</dbReference>
<dbReference type="InterPro" id="IPR012675">
    <property type="entry name" value="Beta-grasp_dom_sf"/>
</dbReference>
<comment type="caution">
    <text evidence="1">The sequence shown here is derived from an EMBL/GenBank/DDBJ whole genome shotgun (WGS) entry which is preliminary data.</text>
</comment>
<proteinExistence type="predicted"/>
<accession>A0ABX2P6N2</accession>
<evidence type="ECO:0000313" key="1">
    <source>
        <dbReference type="EMBL" id="NVN47172.1"/>
    </source>
</evidence>
<dbReference type="CDD" id="cd00754">
    <property type="entry name" value="Ubl_MoaD"/>
    <property type="match status" value="1"/>
</dbReference>
<protein>
    <submittedName>
        <fullName evidence="1">MoaD/ThiS family protein</fullName>
    </submittedName>
</protein>
<name>A0ABX2P6N2_9PROT</name>
<sequence>MPRLTLEYFALLRDEAGCPQEEIDTSATSLAILYDELTQRHGFTLPARRLRVAVNAAFASWDHCPAEGDHVVFIPPVSGG</sequence>
<dbReference type="RefSeq" id="WP_267310265.1">
    <property type="nucleotide sequence ID" value="NZ_JABXXV010000005.1"/>
</dbReference>
<gene>
    <name evidence="1" type="ORF">HW542_10175</name>
</gene>
<dbReference type="SUPFAM" id="SSF54285">
    <property type="entry name" value="MoaD/ThiS"/>
    <property type="match status" value="1"/>
</dbReference>
<dbReference type="Gene3D" id="3.10.20.30">
    <property type="match status" value="1"/>
</dbReference>
<organism evidence="1 2">
    <name type="scientific">Asaia spathodeae</name>
    <dbReference type="NCBI Taxonomy" id="657016"/>
    <lineage>
        <taxon>Bacteria</taxon>
        <taxon>Pseudomonadati</taxon>
        <taxon>Pseudomonadota</taxon>
        <taxon>Alphaproteobacteria</taxon>
        <taxon>Acetobacterales</taxon>
        <taxon>Acetobacteraceae</taxon>
        <taxon>Asaia</taxon>
    </lineage>
</organism>
<dbReference type="EMBL" id="JABXXV010000005">
    <property type="protein sequence ID" value="NVN47172.1"/>
    <property type="molecule type" value="Genomic_DNA"/>
</dbReference>
<reference evidence="1 2" key="1">
    <citation type="submission" date="2020-06" db="EMBL/GenBank/DDBJ databases">
        <title>Synonyms of Asaia species.</title>
        <authorList>
            <person name="Sombolestani A."/>
        </authorList>
    </citation>
    <scope>NUCLEOTIDE SEQUENCE [LARGE SCALE GENOMIC DNA]</scope>
    <source>
        <strain evidence="1 2">LMG 27047</strain>
    </source>
</reference>
<dbReference type="Proteomes" id="UP001516351">
    <property type="component" value="Unassembled WGS sequence"/>
</dbReference>
<dbReference type="InterPro" id="IPR016155">
    <property type="entry name" value="Mopterin_synth/thiamin_S_b"/>
</dbReference>